<keyword evidence="1" id="KW-0479">Metal-binding</keyword>
<dbReference type="PROSITE" id="PS00028">
    <property type="entry name" value="ZINC_FINGER_C2H2_1"/>
    <property type="match status" value="1"/>
</dbReference>
<accession>A0AAJ7RBA0</accession>
<gene>
    <name evidence="5" type="primary">LOC107264788</name>
</gene>
<feature type="domain" description="C2H2-type" evidence="3">
    <location>
        <begin position="123"/>
        <end position="151"/>
    </location>
</feature>
<dbReference type="KEGG" id="ccin:107264788"/>
<protein>
    <submittedName>
        <fullName evidence="5">Uncharacterized protein LOC107264788</fullName>
    </submittedName>
</protein>
<evidence type="ECO:0000259" key="3">
    <source>
        <dbReference type="PROSITE" id="PS50157"/>
    </source>
</evidence>
<keyword evidence="1" id="KW-0862">Zinc</keyword>
<dbReference type="InterPro" id="IPR013087">
    <property type="entry name" value="Znf_C2H2_type"/>
</dbReference>
<evidence type="ECO:0000313" key="5">
    <source>
        <dbReference type="RefSeq" id="XP_024937718.1"/>
    </source>
</evidence>
<dbReference type="GeneID" id="107264788"/>
<keyword evidence="1" id="KW-0863">Zinc-finger</keyword>
<dbReference type="AlphaFoldDB" id="A0AAJ7RBA0"/>
<evidence type="ECO:0000256" key="2">
    <source>
        <dbReference type="SAM" id="MobiDB-lite"/>
    </source>
</evidence>
<feature type="region of interest" description="Disordered" evidence="2">
    <location>
        <begin position="1"/>
        <end position="29"/>
    </location>
</feature>
<proteinExistence type="predicted"/>
<keyword evidence="4" id="KW-1185">Reference proteome</keyword>
<evidence type="ECO:0000256" key="1">
    <source>
        <dbReference type="PROSITE-ProRule" id="PRU00042"/>
    </source>
</evidence>
<name>A0AAJ7RBA0_CEPCN</name>
<reference evidence="5" key="1">
    <citation type="submission" date="2025-08" db="UniProtKB">
        <authorList>
            <consortium name="RefSeq"/>
        </authorList>
    </citation>
    <scope>IDENTIFICATION</scope>
</reference>
<dbReference type="PROSITE" id="PS50157">
    <property type="entry name" value="ZINC_FINGER_C2H2_2"/>
    <property type="match status" value="1"/>
</dbReference>
<dbReference type="Proteomes" id="UP000694920">
    <property type="component" value="Unplaced"/>
</dbReference>
<sequence length="467" mass="53617">MSLTRDAETGRSNNTHKYSLRHSAKANSASSKQKINASCVKNKTDFLLSLGLNANAIPSSSLHKTHSDQCKNNLMECSVVIETVKCIICELYFKCRTDLIDHWKMKKCNMTYMRQCRVLIFGTKCKVCGRSFKCITDVKRHTKAKHLFKKKSKATVIIKIGDEVMSKVCVRKKHLKTHNINSGMLPLHWKSETSRDVKIAEDEALNSYFRDYYVSQKEAGSNGGTCGNAKSELDDQTTYCESTYNAHAGACDNSCIKEEKSDFAFSSNKNILVKYEDNNNNSIFTFDENVRSHCDSEDVGEDKFNYSVENDLPLPNDGMLISEFHKMSDVAESDQNRFETGYEENLEEIRDAHTVPCMYNDILMMDDEVLLLEDFENMERAKNEFLKKDSTIESKRRMLLNDVTSSLYDAEQFDDEEVVELVRIFNPTTKCGEKEINEVSPTRRERELLMRYNIPDTLDSYEDCVRL</sequence>
<dbReference type="RefSeq" id="XP_024937718.1">
    <property type="nucleotide sequence ID" value="XM_025081950.1"/>
</dbReference>
<dbReference type="GO" id="GO:0008270">
    <property type="term" value="F:zinc ion binding"/>
    <property type="evidence" value="ECO:0007669"/>
    <property type="project" value="UniProtKB-KW"/>
</dbReference>
<evidence type="ECO:0000313" key="4">
    <source>
        <dbReference type="Proteomes" id="UP000694920"/>
    </source>
</evidence>
<organism evidence="4 5">
    <name type="scientific">Cephus cinctus</name>
    <name type="common">Wheat stem sawfly</name>
    <dbReference type="NCBI Taxonomy" id="211228"/>
    <lineage>
        <taxon>Eukaryota</taxon>
        <taxon>Metazoa</taxon>
        <taxon>Ecdysozoa</taxon>
        <taxon>Arthropoda</taxon>
        <taxon>Hexapoda</taxon>
        <taxon>Insecta</taxon>
        <taxon>Pterygota</taxon>
        <taxon>Neoptera</taxon>
        <taxon>Endopterygota</taxon>
        <taxon>Hymenoptera</taxon>
        <taxon>Cephoidea</taxon>
        <taxon>Cephidae</taxon>
        <taxon>Cephus</taxon>
    </lineage>
</organism>